<sequence length="277" mass="31457">MRILIDRILPPLRGASQFTCEDIQSIVANGRQPLGFGQQYKGKTGTRVFSDRRYFVKLLPEGVVDTDDKDPYEALKARRLKDCHLGIYPQEKTWFLARDSGHGRIFGNIASMYTLIHSFHNDPERFNTYVSDAYSDVIAMAYGHGLMLDAGLSNFVTNPAGNVYYIDDDRYAWDDFRSFGALVASHLREYPTLNPDILGGHLRQKIQQHVHDTDHACYQLAESTVTAYIPPAQEARFQLFCQALGVEDVKLSADPRLLELQEKIRIEKRAGLSKNRA</sequence>
<protein>
    <submittedName>
        <fullName evidence="1">Uncharacterized protein</fullName>
    </submittedName>
</protein>
<dbReference type="AlphaFoldDB" id="A0A5S9R1A4"/>
<keyword evidence="2" id="KW-1185">Reference proteome</keyword>
<evidence type="ECO:0000313" key="2">
    <source>
        <dbReference type="Proteomes" id="UP000441399"/>
    </source>
</evidence>
<organism evidence="1 2">
    <name type="scientific">BD1-7 clade bacterium</name>
    <dbReference type="NCBI Taxonomy" id="2029982"/>
    <lineage>
        <taxon>Bacteria</taxon>
        <taxon>Pseudomonadati</taxon>
        <taxon>Pseudomonadota</taxon>
        <taxon>Gammaproteobacteria</taxon>
        <taxon>Cellvibrionales</taxon>
        <taxon>Spongiibacteraceae</taxon>
        <taxon>BD1-7 clade</taxon>
    </lineage>
</organism>
<dbReference type="EMBL" id="CACSIO010000062">
    <property type="protein sequence ID" value="CAA0125771.1"/>
    <property type="molecule type" value="Genomic_DNA"/>
</dbReference>
<accession>A0A5S9R1A4</accession>
<dbReference type="OrthoDB" id="9813918at2"/>
<proteinExistence type="predicted"/>
<evidence type="ECO:0000313" key="1">
    <source>
        <dbReference type="EMBL" id="CAA0125771.1"/>
    </source>
</evidence>
<gene>
    <name evidence="1" type="ORF">OPDIPICF_03606</name>
</gene>
<reference evidence="1 2" key="1">
    <citation type="submission" date="2019-11" db="EMBL/GenBank/DDBJ databases">
        <authorList>
            <person name="Holert J."/>
        </authorList>
    </citation>
    <scope>NUCLEOTIDE SEQUENCE [LARGE SCALE GENOMIC DNA]</scope>
    <source>
        <strain evidence="1">SB11_3</strain>
    </source>
</reference>
<name>A0A5S9R1A4_9GAMM</name>
<dbReference type="Proteomes" id="UP000441399">
    <property type="component" value="Unassembled WGS sequence"/>
</dbReference>